<dbReference type="EMBL" id="LN891106">
    <property type="protein sequence ID" value="CUS08914.1"/>
    <property type="molecule type" value="Genomic_DNA"/>
</dbReference>
<evidence type="ECO:0000313" key="2">
    <source>
        <dbReference type="Proteomes" id="UP001412239"/>
    </source>
</evidence>
<evidence type="ECO:0000313" key="1">
    <source>
        <dbReference type="EMBL" id="CUS08914.1"/>
    </source>
</evidence>
<reference evidence="1" key="1">
    <citation type="submission" date="2015-10" db="EMBL/GenBank/DDBJ databases">
        <authorList>
            <person name="Regsiter A."/>
            <person name="william w."/>
        </authorList>
    </citation>
    <scope>NUCLEOTIDE SEQUENCE</scope>
    <source>
        <strain evidence="1">Montdore</strain>
    </source>
</reference>
<organism evidence="1 2">
    <name type="scientific">Tuber aestivum</name>
    <name type="common">summer truffle</name>
    <dbReference type="NCBI Taxonomy" id="59557"/>
    <lineage>
        <taxon>Eukaryota</taxon>
        <taxon>Fungi</taxon>
        <taxon>Dikarya</taxon>
        <taxon>Ascomycota</taxon>
        <taxon>Pezizomycotina</taxon>
        <taxon>Pezizomycetes</taxon>
        <taxon>Pezizales</taxon>
        <taxon>Tuberaceae</taxon>
        <taxon>Tuber</taxon>
    </lineage>
</organism>
<gene>
    <name evidence="1" type="ORF">GSTUAT00006973001</name>
</gene>
<protein>
    <submittedName>
        <fullName evidence="1">Uncharacterized protein</fullName>
    </submittedName>
</protein>
<proteinExistence type="predicted"/>
<name>A0A292PP69_9PEZI</name>
<sequence>MISPRYIPEQYNRSSPLTLEAVHIGAGRPSSLPTEREVFVLQNLAAQHEEKAEKLYLKLYTLEFNNLPNWEVCRRLTRDFKQTTEMIEAVNKRVALACSGKLPAKETIQSIVQVMSAIDTWVRQIDGEMYLRHTSKPLAPVPLEVICAILRQARSEGKESNREPCPRAHQTQVGSARPQAGFWGRLCKQIIFGRNMRSGITGWDFWQSF</sequence>
<accession>A0A292PP69</accession>
<dbReference type="Proteomes" id="UP001412239">
    <property type="component" value="Unassembled WGS sequence"/>
</dbReference>
<keyword evidence="2" id="KW-1185">Reference proteome</keyword>
<dbReference type="AlphaFoldDB" id="A0A292PP69"/>